<evidence type="ECO:0000313" key="3">
    <source>
        <dbReference type="EMBL" id="KAF7597779.1"/>
    </source>
</evidence>
<dbReference type="Proteomes" id="UP000216107">
    <property type="component" value="Unassembled WGS sequence"/>
</dbReference>
<evidence type="ECO:0000313" key="6">
    <source>
        <dbReference type="Proteomes" id="UP000623509"/>
    </source>
</evidence>
<feature type="domain" description="VTT" evidence="2">
    <location>
        <begin position="34"/>
        <end position="139"/>
    </location>
</feature>
<dbReference type="EMBL" id="NMRN01000094">
    <property type="protein sequence ID" value="PAS91370.1"/>
    <property type="molecule type" value="Genomic_DNA"/>
</dbReference>
<dbReference type="RefSeq" id="WP_095525982.1">
    <property type="nucleotide sequence ID" value="NZ_MDUX01000092.1"/>
</dbReference>
<evidence type="ECO:0000313" key="5">
    <source>
        <dbReference type="Proteomes" id="UP000216107"/>
    </source>
</evidence>
<dbReference type="InterPro" id="IPR032816">
    <property type="entry name" value="VTT_dom"/>
</dbReference>
<reference evidence="3 6" key="1">
    <citation type="submission" date="2016-08" db="EMBL/GenBank/DDBJ databases">
        <title>Candidatus Dactylopiibacterium carminicum genome sequence.</title>
        <authorList>
            <person name="Ramirez-Puebla S.T."/>
            <person name="Ormeno-Orrillo E."/>
            <person name="Vera-Ponce De Leon A."/>
            <person name="Luis L."/>
            <person name="Sanchez-Flores A."/>
            <person name="Monica R."/>
            <person name="Martinez-Romero E."/>
        </authorList>
    </citation>
    <scope>NUCLEOTIDE SEQUENCE [LARGE SCALE GENOMIC DNA]</scope>
    <source>
        <strain evidence="3">END1</strain>
    </source>
</reference>
<organism evidence="4 5">
    <name type="scientific">Candidatus Dactylopiibacterium carminicum</name>
    <dbReference type="NCBI Taxonomy" id="857335"/>
    <lineage>
        <taxon>Bacteria</taxon>
        <taxon>Pseudomonadati</taxon>
        <taxon>Pseudomonadota</taxon>
        <taxon>Betaproteobacteria</taxon>
        <taxon>Rhodocyclales</taxon>
        <taxon>Rhodocyclaceae</taxon>
        <taxon>Candidatus Dactylopiibacterium</taxon>
    </lineage>
</organism>
<evidence type="ECO:0000313" key="4">
    <source>
        <dbReference type="EMBL" id="PAS91370.1"/>
    </source>
</evidence>
<dbReference type="AlphaFoldDB" id="A0A272ENX8"/>
<keyword evidence="1" id="KW-1133">Transmembrane helix</keyword>
<accession>A0A272ENX8</accession>
<feature type="transmembrane region" description="Helical" evidence="1">
    <location>
        <begin position="119"/>
        <end position="140"/>
    </location>
</feature>
<comment type="caution">
    <text evidence="4">The sequence shown here is derived from an EMBL/GenBank/DDBJ whole genome shotgun (WGS) entry which is preliminary data.</text>
</comment>
<feature type="transmembrane region" description="Helical" evidence="1">
    <location>
        <begin position="43"/>
        <end position="66"/>
    </location>
</feature>
<dbReference type="Pfam" id="PF09335">
    <property type="entry name" value="VTT_dom"/>
    <property type="match status" value="1"/>
</dbReference>
<dbReference type="Proteomes" id="UP000623509">
    <property type="component" value="Unassembled WGS sequence"/>
</dbReference>
<sequence length="143" mass="16072">MSDWLSLPGLFLASLLAATLLPTSSEALLAALQLDGQHPTWSLLLVAGTGNTLGSVVNWVLGRYLLHWHARRWFPFSAAQLARAEVRFQRWGLGCLLFAWLPVIGDPLTFIAGMLRVRFWPFLLLACGKFLRYVVVLYAANWF</sequence>
<feature type="transmembrane region" description="Helical" evidence="1">
    <location>
        <begin position="91"/>
        <end position="113"/>
    </location>
</feature>
<evidence type="ECO:0000256" key="1">
    <source>
        <dbReference type="SAM" id="Phobius"/>
    </source>
</evidence>
<keyword evidence="1" id="KW-0472">Membrane</keyword>
<dbReference type="InterPro" id="IPR051311">
    <property type="entry name" value="DedA_domain"/>
</dbReference>
<name>A0A272ENX8_9RHOO</name>
<reference evidence="4 5" key="2">
    <citation type="submission" date="2017-07" db="EMBL/GenBank/DDBJ databases">
        <title>Candidatus Dactylopiibacterium carminicum, a nitrogen-fixing symbiont of the cochineal insect Dactylopius coccus and Dactylopius opuntiae (Hemiptera: Coccoidea: Dactylopiidae).</title>
        <authorList>
            <person name="Vera A."/>
        </authorList>
    </citation>
    <scope>NUCLEOTIDE SEQUENCE [LARGE SCALE GENOMIC DNA]</scope>
    <source>
        <strain evidence="4 5">NFDCM</strain>
    </source>
</reference>
<evidence type="ECO:0000259" key="2">
    <source>
        <dbReference type="Pfam" id="PF09335"/>
    </source>
</evidence>
<gene>
    <name evidence="3" type="ORF">BGI27_16900</name>
    <name evidence="4" type="ORF">CGU29_16835</name>
</gene>
<keyword evidence="1" id="KW-0812">Transmembrane</keyword>
<dbReference type="OrthoDB" id="5419086at2"/>
<dbReference type="EMBL" id="MDUX01000092">
    <property type="protein sequence ID" value="KAF7597779.1"/>
    <property type="molecule type" value="Genomic_DNA"/>
</dbReference>
<proteinExistence type="predicted"/>
<dbReference type="PANTHER" id="PTHR42709:SF4">
    <property type="entry name" value="INNER MEMBRANE PROTEIN YQAA"/>
    <property type="match status" value="1"/>
</dbReference>
<keyword evidence="6" id="KW-1185">Reference proteome</keyword>
<dbReference type="PANTHER" id="PTHR42709">
    <property type="entry name" value="ALKALINE PHOSPHATASE LIKE PROTEIN"/>
    <property type="match status" value="1"/>
</dbReference>
<protein>
    <submittedName>
        <fullName evidence="3">DedA family protein</fullName>
    </submittedName>
</protein>